<dbReference type="InterPro" id="IPR001087">
    <property type="entry name" value="GDSL"/>
</dbReference>
<proteinExistence type="predicted"/>
<evidence type="ECO:0000313" key="1">
    <source>
        <dbReference type="EMBL" id="KGO31931.1"/>
    </source>
</evidence>
<protein>
    <recommendedName>
        <fullName evidence="3">SGNH hydrolase-type esterase domain-containing protein</fullName>
    </recommendedName>
</protein>
<evidence type="ECO:0000313" key="2">
    <source>
        <dbReference type="Proteomes" id="UP000030023"/>
    </source>
</evidence>
<reference evidence="1 2" key="1">
    <citation type="journal article" date="2014" name="Antonie Van Leeuwenhoek">
        <title>Oenococcus alcoholitolerans sp. nov., a lactic acid bacteria isolated from cachaca and ethanol fermentation processes.</title>
        <authorList>
            <person name="Badotti F."/>
            <person name="Moreira A.P."/>
            <person name="Tonon L.A."/>
            <person name="de Lucena B.T."/>
            <person name="Gomes Fde C."/>
            <person name="Kruger R."/>
            <person name="Thompson C.C."/>
            <person name="de Morais M.A.Jr."/>
            <person name="Rosa C.A."/>
            <person name="Thompson F.L."/>
        </authorList>
    </citation>
    <scope>NUCLEOTIDE SEQUENCE [LARGE SCALE GENOMIC DNA]</scope>
    <source>
        <strain evidence="1 2">UFRJ-M7.2.18</strain>
    </source>
</reference>
<dbReference type="InterPro" id="IPR036514">
    <property type="entry name" value="SGNH_hydro_sf"/>
</dbReference>
<gene>
    <name evidence="1" type="ORF">Q757_04090</name>
</gene>
<dbReference type="EMBL" id="AXCV01000151">
    <property type="protein sequence ID" value="KGO31931.1"/>
    <property type="molecule type" value="Genomic_DNA"/>
</dbReference>
<evidence type="ECO:0008006" key="3">
    <source>
        <dbReference type="Google" id="ProtNLM"/>
    </source>
</evidence>
<comment type="caution">
    <text evidence="1">The sequence shown here is derived from an EMBL/GenBank/DDBJ whole genome shotgun (WGS) entry which is preliminary data.</text>
</comment>
<accession>A0ABR4XR33</accession>
<dbReference type="SUPFAM" id="SSF52266">
    <property type="entry name" value="SGNH hydrolase"/>
    <property type="match status" value="1"/>
</dbReference>
<name>A0ABR4XR33_9LACO</name>
<dbReference type="Proteomes" id="UP000030023">
    <property type="component" value="Unassembled WGS sequence"/>
</dbReference>
<sequence length="253" mass="28440">MKEFSLTSTTSSRAFTGNWIFQKNGSVLTNNLGAEIRLLSSGNSELVFDWRDHTHGQDRSRILVSVDQRPFVSLVLGNEPFSLPLGSKGKHLVRIMTQSLTYVKAKTWDLEDYFLLDSISYQDRLEPCSLYDSQIVFIGDSITNGQKTDAFISDGAAHRPDFSWDFLLSEALAADNLRLAYGGCGITQKANIYPPTAIDFIWQYAKGKARQIDYNRKNKAIIVNLGTNDKAASDMEFLFSLKALVRELKKTFS</sequence>
<dbReference type="Pfam" id="PF00657">
    <property type="entry name" value="Lipase_GDSL"/>
    <property type="match status" value="1"/>
</dbReference>
<keyword evidence="2" id="KW-1185">Reference proteome</keyword>
<dbReference type="Gene3D" id="3.40.50.1110">
    <property type="entry name" value="SGNH hydrolase"/>
    <property type="match status" value="1"/>
</dbReference>
<organism evidence="1 2">
    <name type="scientific">Oenococcus alcoholitolerans</name>
    <dbReference type="NCBI Taxonomy" id="931074"/>
    <lineage>
        <taxon>Bacteria</taxon>
        <taxon>Bacillati</taxon>
        <taxon>Bacillota</taxon>
        <taxon>Bacilli</taxon>
        <taxon>Lactobacillales</taxon>
        <taxon>Lactobacillaceae</taxon>
        <taxon>Oenococcus</taxon>
    </lineage>
</organism>